<dbReference type="Ensembl" id="ENSAPLT00000042640.1">
    <property type="protein sequence ID" value="ENSAPLP00000021629.1"/>
    <property type="gene ID" value="ENSAPLG00000021844.1"/>
</dbReference>
<evidence type="ECO:0000313" key="2">
    <source>
        <dbReference type="Proteomes" id="UP000016666"/>
    </source>
</evidence>
<dbReference type="Proteomes" id="UP000016666">
    <property type="component" value="Chromosome 1"/>
</dbReference>
<sequence>ATSTYPTRLVITPDGNHMPRKTPTARLHCTKKFRLLAGWLASEMLFIPFELPSQNAGAYLLGA</sequence>
<name>A0A493T6T8_ANAPP</name>
<proteinExistence type="predicted"/>
<protein>
    <submittedName>
        <fullName evidence="1">Uncharacterized protein</fullName>
    </submittedName>
</protein>
<keyword evidence="2" id="KW-1185">Reference proteome</keyword>
<reference evidence="1" key="2">
    <citation type="submission" date="2025-08" db="UniProtKB">
        <authorList>
            <consortium name="Ensembl"/>
        </authorList>
    </citation>
    <scope>IDENTIFICATION</scope>
</reference>
<evidence type="ECO:0000313" key="1">
    <source>
        <dbReference type="Ensembl" id="ENSAPLP00000021629.1"/>
    </source>
</evidence>
<organism evidence="1 2">
    <name type="scientific">Anas platyrhynchos platyrhynchos</name>
    <name type="common">Northern mallard</name>
    <dbReference type="NCBI Taxonomy" id="8840"/>
    <lineage>
        <taxon>Eukaryota</taxon>
        <taxon>Metazoa</taxon>
        <taxon>Chordata</taxon>
        <taxon>Craniata</taxon>
        <taxon>Vertebrata</taxon>
        <taxon>Euteleostomi</taxon>
        <taxon>Archelosauria</taxon>
        <taxon>Archosauria</taxon>
        <taxon>Dinosauria</taxon>
        <taxon>Saurischia</taxon>
        <taxon>Theropoda</taxon>
        <taxon>Coelurosauria</taxon>
        <taxon>Aves</taxon>
        <taxon>Neognathae</taxon>
        <taxon>Galloanserae</taxon>
        <taxon>Anseriformes</taxon>
        <taxon>Anatidae</taxon>
        <taxon>Anatinae</taxon>
        <taxon>Anas</taxon>
    </lineage>
</organism>
<reference evidence="1 2" key="1">
    <citation type="submission" date="2017-10" db="EMBL/GenBank/DDBJ databases">
        <title>A new Pekin duck reference genome.</title>
        <authorList>
            <person name="Hou Z.-C."/>
            <person name="Zhou Z.-K."/>
            <person name="Zhu F."/>
            <person name="Hou S.-S."/>
        </authorList>
    </citation>
    <scope>NUCLEOTIDE SEQUENCE [LARGE SCALE GENOMIC DNA]</scope>
</reference>
<dbReference type="AlphaFoldDB" id="A0A493T6T8"/>
<accession>A0A493T6T8</accession>
<reference evidence="1" key="3">
    <citation type="submission" date="2025-09" db="UniProtKB">
        <authorList>
            <consortium name="Ensembl"/>
        </authorList>
    </citation>
    <scope>IDENTIFICATION</scope>
</reference>